<evidence type="ECO:0000259" key="3">
    <source>
        <dbReference type="Pfam" id="PF24809"/>
    </source>
</evidence>
<evidence type="ECO:0000313" key="6">
    <source>
        <dbReference type="Proteomes" id="UP000481861"/>
    </source>
</evidence>
<dbReference type="Pfam" id="PF24883">
    <property type="entry name" value="NPHP3_N"/>
    <property type="match status" value="1"/>
</dbReference>
<evidence type="ECO:0000259" key="4">
    <source>
        <dbReference type="Pfam" id="PF24883"/>
    </source>
</evidence>
<protein>
    <submittedName>
        <fullName evidence="5">Uncharacterized protein</fullName>
    </submittedName>
</protein>
<dbReference type="OrthoDB" id="7464126at2759"/>
<gene>
    <name evidence="5" type="ORF">BDV95DRAFT_81231</name>
</gene>
<dbReference type="PANTHER" id="PTHR10039:SF14">
    <property type="entry name" value="NACHT DOMAIN-CONTAINING PROTEIN"/>
    <property type="match status" value="1"/>
</dbReference>
<feature type="domain" description="DUF7708" evidence="3">
    <location>
        <begin position="66"/>
        <end position="214"/>
    </location>
</feature>
<dbReference type="Pfam" id="PF22939">
    <property type="entry name" value="WHD_GPIID"/>
    <property type="match status" value="1"/>
</dbReference>
<dbReference type="InterPro" id="IPR056884">
    <property type="entry name" value="NPHP3-like_N"/>
</dbReference>
<dbReference type="AlphaFoldDB" id="A0A7C8MIX6"/>
<dbReference type="EMBL" id="JAADJZ010000014">
    <property type="protein sequence ID" value="KAF2870424.1"/>
    <property type="molecule type" value="Genomic_DNA"/>
</dbReference>
<name>A0A7C8MIX6_9PLEO</name>
<dbReference type="Proteomes" id="UP000481861">
    <property type="component" value="Unassembled WGS sequence"/>
</dbReference>
<evidence type="ECO:0000259" key="2">
    <source>
        <dbReference type="Pfam" id="PF22939"/>
    </source>
</evidence>
<dbReference type="PANTHER" id="PTHR10039">
    <property type="entry name" value="AMELOGENIN"/>
    <property type="match status" value="1"/>
</dbReference>
<dbReference type="Pfam" id="PF24809">
    <property type="entry name" value="DUF7708"/>
    <property type="match status" value="1"/>
</dbReference>
<accession>A0A7C8MIX6</accession>
<dbReference type="InterPro" id="IPR056125">
    <property type="entry name" value="DUF7708"/>
</dbReference>
<sequence>MASIRTSVPFPTEPWEAAKQKFLEALSEEDIKRFKDATLENVFYGASSTQKKHAHGSRSWAIQERLSSLVDGIDDYGKALDVYANTYGLILSPIWGSIRVVLHIAREAGKFQDKLVDMFVRIGDALPRFRIYQTLYRKHERLLAALSAAYLDILRFCTHTKDFFVRARRTPIPLSIICMSVWKPFRQEFEEFIAGFRKHQKRVEKEAGLAHMIETARVRDIELANQVAKKRDAQIQRRHRILSCLPTVDFQAKHNRNSGLRYPGTNTWIQTHPAFKAWRDTQISDCLCCYGIPGSGKSVLAASVVEDLQPLVTGEASFLCCYYFDYADTLSLDPRYLIATLVLQVMIRLPSERFDEHFSCPFEPGQPTPSYTKIIEFLAQTLQDYKRLFVVLDGIDELAPESRASALKLIKDFVEHFSIPVKLFATSRNKDCLGESYLKHGTIDISTEQMHQDVSLFVEQTIETSAQKQNPLFRNPKLKAEVVSAVVMGANGMFLWAKFQLYDIMGAPTEASIHHILRHLPRDLSETYARILQKIYSSPGGRQKIEITRKVFRWVACARRPLRMVELEEAVFLEKSDTYFHTERTAPNPHWKIADLCGNLVVLDAHDKTVRFAHYTVQQYLISDTADRDQSASMHFDIGTADVEIGQICVAYLCFSDFETQLTRQPTFPMDQDHAEAIIWNRVPMRTLVQSVISWVKPRSVANSNPVQFASPVQMDLSSVLKDKYVLLEYIVDFWAFHTSRFSDSATSCWADFKHVALYRQLIFEFRPWNTKAHLAQVPQGHIELTWMPIYSWALQHGNRPLLRLLASDSFIKGQMEVYLKGRELSFYRFLFQEGRGSNSFMRVTYFDLLTSLTLSSTLEQNFWDANMVYHAYRRTWSSNHAEEFLQFLQEELEYHSAGVVVDLDEIAYDAAMLALQLDDIGNFETLVASCQAGSTRSSRLLTTMVRQGHTRIKPVMILLSTPSRTSDLETLFALDRCLPPIDTAIRAEPNLVSQISEISIWQLLILCLLNLKEYSDLASILAGTSVDISRTLQLPSVDWTQFILGTEDLFNKLCAFRDEQVLCIAFDAVRSYTETRAYKVDIKAQRSCSSILCTMLQRYSDTGSDVATVLENNRTGTLDWAVNEKLVEVVGTLTANYTKSWHPSSRSDKRIPIVIFSALVTALRSEPCFLAILDNTAQSVFDFREMHVYIEDGLDLYNLSNIARSKFTSMVILSHY</sequence>
<organism evidence="5 6">
    <name type="scientific">Massariosphaeria phaeospora</name>
    <dbReference type="NCBI Taxonomy" id="100035"/>
    <lineage>
        <taxon>Eukaryota</taxon>
        <taxon>Fungi</taxon>
        <taxon>Dikarya</taxon>
        <taxon>Ascomycota</taxon>
        <taxon>Pezizomycotina</taxon>
        <taxon>Dothideomycetes</taxon>
        <taxon>Pleosporomycetidae</taxon>
        <taxon>Pleosporales</taxon>
        <taxon>Pleosporales incertae sedis</taxon>
        <taxon>Massariosphaeria</taxon>
    </lineage>
</organism>
<feature type="domain" description="GPI inositol-deacylase winged helix" evidence="2">
    <location>
        <begin position="547"/>
        <end position="629"/>
    </location>
</feature>
<keyword evidence="6" id="KW-1185">Reference proteome</keyword>
<reference evidence="5 6" key="1">
    <citation type="submission" date="2020-01" db="EMBL/GenBank/DDBJ databases">
        <authorList>
            <consortium name="DOE Joint Genome Institute"/>
            <person name="Haridas S."/>
            <person name="Albert R."/>
            <person name="Binder M."/>
            <person name="Bloem J."/>
            <person name="Labutti K."/>
            <person name="Salamov A."/>
            <person name="Andreopoulos B."/>
            <person name="Baker S.E."/>
            <person name="Barry K."/>
            <person name="Bills G."/>
            <person name="Bluhm B.H."/>
            <person name="Cannon C."/>
            <person name="Castanera R."/>
            <person name="Culley D.E."/>
            <person name="Daum C."/>
            <person name="Ezra D."/>
            <person name="Gonzalez J.B."/>
            <person name="Henrissat B."/>
            <person name="Kuo A."/>
            <person name="Liang C."/>
            <person name="Lipzen A."/>
            <person name="Lutzoni F."/>
            <person name="Magnuson J."/>
            <person name="Mondo S."/>
            <person name="Nolan M."/>
            <person name="Ohm R."/>
            <person name="Pangilinan J."/>
            <person name="Park H.-J.H."/>
            <person name="Ramirez L."/>
            <person name="Alfaro M."/>
            <person name="Sun H."/>
            <person name="Tritt A."/>
            <person name="Yoshinaga Y."/>
            <person name="Zwiers L.-H.L."/>
            <person name="Turgeon B.G."/>
            <person name="Goodwin S.B."/>
            <person name="Spatafora J.W."/>
            <person name="Crous P.W."/>
            <person name="Grigoriev I.V."/>
        </authorList>
    </citation>
    <scope>NUCLEOTIDE SEQUENCE [LARGE SCALE GENOMIC DNA]</scope>
    <source>
        <strain evidence="5 6">CBS 611.86</strain>
    </source>
</reference>
<comment type="caution">
    <text evidence="5">The sequence shown here is derived from an EMBL/GenBank/DDBJ whole genome shotgun (WGS) entry which is preliminary data.</text>
</comment>
<evidence type="ECO:0000313" key="5">
    <source>
        <dbReference type="EMBL" id="KAF2870424.1"/>
    </source>
</evidence>
<dbReference type="InterPro" id="IPR027417">
    <property type="entry name" value="P-loop_NTPase"/>
</dbReference>
<dbReference type="InterPro" id="IPR054471">
    <property type="entry name" value="GPIID_WHD"/>
</dbReference>
<evidence type="ECO:0000256" key="1">
    <source>
        <dbReference type="ARBA" id="ARBA00022737"/>
    </source>
</evidence>
<proteinExistence type="predicted"/>
<keyword evidence="1" id="KW-0677">Repeat</keyword>
<feature type="domain" description="Nephrocystin 3-like N-terminal" evidence="4">
    <location>
        <begin position="264"/>
        <end position="428"/>
    </location>
</feature>
<dbReference type="SUPFAM" id="SSF52540">
    <property type="entry name" value="P-loop containing nucleoside triphosphate hydrolases"/>
    <property type="match status" value="1"/>
</dbReference>
<dbReference type="Gene3D" id="3.40.50.300">
    <property type="entry name" value="P-loop containing nucleotide triphosphate hydrolases"/>
    <property type="match status" value="1"/>
</dbReference>